<feature type="non-terminal residue" evidence="2">
    <location>
        <position position="80"/>
    </location>
</feature>
<dbReference type="PROSITE" id="PS51698">
    <property type="entry name" value="U_BOX"/>
    <property type="match status" value="1"/>
</dbReference>
<dbReference type="PANTHER" id="PTHR46573:SF1">
    <property type="entry name" value="WD REPEAT, SAM AND U-BOX DOMAIN-CONTAINING PROTEIN 1"/>
    <property type="match status" value="1"/>
</dbReference>
<protein>
    <recommendedName>
        <fullName evidence="1">U-box domain-containing protein</fullName>
    </recommendedName>
</protein>
<dbReference type="PaxDb" id="55529-EKX36558"/>
<name>L1IJY5_GUITC</name>
<dbReference type="Gene3D" id="3.30.40.10">
    <property type="entry name" value="Zinc/RING finger domain, C3HC4 (zinc finger)"/>
    <property type="match status" value="1"/>
</dbReference>
<evidence type="ECO:0000313" key="4">
    <source>
        <dbReference type="Proteomes" id="UP000011087"/>
    </source>
</evidence>
<dbReference type="STRING" id="905079.L1IJY5"/>
<keyword evidence="4" id="KW-1185">Reference proteome</keyword>
<feature type="domain" description="U-box" evidence="1">
    <location>
        <begin position="12"/>
        <end position="80"/>
    </location>
</feature>
<evidence type="ECO:0000313" key="2">
    <source>
        <dbReference type="EMBL" id="EKX36558.1"/>
    </source>
</evidence>
<dbReference type="KEGG" id="gtt:GUITHDRAFT_78812"/>
<dbReference type="Proteomes" id="UP000011087">
    <property type="component" value="Unassembled WGS sequence"/>
</dbReference>
<dbReference type="SUPFAM" id="SSF57850">
    <property type="entry name" value="RING/U-box"/>
    <property type="match status" value="1"/>
</dbReference>
<dbReference type="PANTHER" id="PTHR46573">
    <property type="entry name" value="WD REPEAT, SAM AND U-BOX DOMAIN-CONTAINING PROTEIN 1"/>
    <property type="match status" value="1"/>
</dbReference>
<dbReference type="GO" id="GO:0004842">
    <property type="term" value="F:ubiquitin-protein transferase activity"/>
    <property type="evidence" value="ECO:0007669"/>
    <property type="project" value="InterPro"/>
</dbReference>
<dbReference type="GO" id="GO:0016567">
    <property type="term" value="P:protein ubiquitination"/>
    <property type="evidence" value="ECO:0007669"/>
    <property type="project" value="InterPro"/>
</dbReference>
<dbReference type="InterPro" id="IPR003613">
    <property type="entry name" value="Ubox_domain"/>
</dbReference>
<dbReference type="Pfam" id="PF04564">
    <property type="entry name" value="U-box"/>
    <property type="match status" value="1"/>
</dbReference>
<dbReference type="InterPro" id="IPR013083">
    <property type="entry name" value="Znf_RING/FYVE/PHD"/>
</dbReference>
<evidence type="ECO:0000313" key="3">
    <source>
        <dbReference type="EnsemblProtists" id="EKX36558"/>
    </source>
</evidence>
<reference evidence="2 4" key="1">
    <citation type="journal article" date="2012" name="Nature">
        <title>Algal genomes reveal evolutionary mosaicism and the fate of nucleomorphs.</title>
        <authorList>
            <consortium name="DOE Joint Genome Institute"/>
            <person name="Curtis B.A."/>
            <person name="Tanifuji G."/>
            <person name="Burki F."/>
            <person name="Gruber A."/>
            <person name="Irimia M."/>
            <person name="Maruyama S."/>
            <person name="Arias M.C."/>
            <person name="Ball S.G."/>
            <person name="Gile G.H."/>
            <person name="Hirakawa Y."/>
            <person name="Hopkins J.F."/>
            <person name="Kuo A."/>
            <person name="Rensing S.A."/>
            <person name="Schmutz J."/>
            <person name="Symeonidi A."/>
            <person name="Elias M."/>
            <person name="Eveleigh R.J."/>
            <person name="Herman E.K."/>
            <person name="Klute M.J."/>
            <person name="Nakayama T."/>
            <person name="Obornik M."/>
            <person name="Reyes-Prieto A."/>
            <person name="Armbrust E.V."/>
            <person name="Aves S.J."/>
            <person name="Beiko R.G."/>
            <person name="Coutinho P."/>
            <person name="Dacks J.B."/>
            <person name="Durnford D.G."/>
            <person name="Fast N.M."/>
            <person name="Green B.R."/>
            <person name="Grisdale C.J."/>
            <person name="Hempel F."/>
            <person name="Henrissat B."/>
            <person name="Hoppner M.P."/>
            <person name="Ishida K."/>
            <person name="Kim E."/>
            <person name="Koreny L."/>
            <person name="Kroth P.G."/>
            <person name="Liu Y."/>
            <person name="Malik S.B."/>
            <person name="Maier U.G."/>
            <person name="McRose D."/>
            <person name="Mock T."/>
            <person name="Neilson J.A."/>
            <person name="Onodera N.T."/>
            <person name="Poole A.M."/>
            <person name="Pritham E.J."/>
            <person name="Richards T.A."/>
            <person name="Rocap G."/>
            <person name="Roy S.W."/>
            <person name="Sarai C."/>
            <person name="Schaack S."/>
            <person name="Shirato S."/>
            <person name="Slamovits C.H."/>
            <person name="Spencer D.F."/>
            <person name="Suzuki S."/>
            <person name="Worden A.Z."/>
            <person name="Zauner S."/>
            <person name="Barry K."/>
            <person name="Bell C."/>
            <person name="Bharti A.K."/>
            <person name="Crow J.A."/>
            <person name="Grimwood J."/>
            <person name="Kramer R."/>
            <person name="Lindquist E."/>
            <person name="Lucas S."/>
            <person name="Salamov A."/>
            <person name="McFadden G.I."/>
            <person name="Lane C.E."/>
            <person name="Keeling P.J."/>
            <person name="Gray M.W."/>
            <person name="Grigoriev I.V."/>
            <person name="Archibald J.M."/>
        </authorList>
    </citation>
    <scope>NUCLEOTIDE SEQUENCE</scope>
    <source>
        <strain evidence="2 4">CCMP2712</strain>
    </source>
</reference>
<reference evidence="4" key="2">
    <citation type="submission" date="2012-11" db="EMBL/GenBank/DDBJ databases">
        <authorList>
            <person name="Kuo A."/>
            <person name="Curtis B.A."/>
            <person name="Tanifuji G."/>
            <person name="Burki F."/>
            <person name="Gruber A."/>
            <person name="Irimia M."/>
            <person name="Maruyama S."/>
            <person name="Arias M.C."/>
            <person name="Ball S.G."/>
            <person name="Gile G.H."/>
            <person name="Hirakawa Y."/>
            <person name="Hopkins J.F."/>
            <person name="Rensing S.A."/>
            <person name="Schmutz J."/>
            <person name="Symeonidi A."/>
            <person name="Elias M."/>
            <person name="Eveleigh R.J."/>
            <person name="Herman E.K."/>
            <person name="Klute M.J."/>
            <person name="Nakayama T."/>
            <person name="Obornik M."/>
            <person name="Reyes-Prieto A."/>
            <person name="Armbrust E.V."/>
            <person name="Aves S.J."/>
            <person name="Beiko R.G."/>
            <person name="Coutinho P."/>
            <person name="Dacks J.B."/>
            <person name="Durnford D.G."/>
            <person name="Fast N.M."/>
            <person name="Green B.R."/>
            <person name="Grisdale C."/>
            <person name="Hempe F."/>
            <person name="Henrissat B."/>
            <person name="Hoppner M.P."/>
            <person name="Ishida K.-I."/>
            <person name="Kim E."/>
            <person name="Koreny L."/>
            <person name="Kroth P.G."/>
            <person name="Liu Y."/>
            <person name="Malik S.-B."/>
            <person name="Maier U.G."/>
            <person name="McRose D."/>
            <person name="Mock T."/>
            <person name="Neilson J.A."/>
            <person name="Onodera N.T."/>
            <person name="Poole A.M."/>
            <person name="Pritham E.J."/>
            <person name="Richards T.A."/>
            <person name="Rocap G."/>
            <person name="Roy S.W."/>
            <person name="Sarai C."/>
            <person name="Schaack S."/>
            <person name="Shirato S."/>
            <person name="Slamovits C.H."/>
            <person name="Spencer D.F."/>
            <person name="Suzuki S."/>
            <person name="Worden A.Z."/>
            <person name="Zauner S."/>
            <person name="Barry K."/>
            <person name="Bell C."/>
            <person name="Bharti A.K."/>
            <person name="Crow J.A."/>
            <person name="Grimwood J."/>
            <person name="Kramer R."/>
            <person name="Lindquist E."/>
            <person name="Lucas S."/>
            <person name="Salamov A."/>
            <person name="McFadden G.I."/>
            <person name="Lane C.E."/>
            <person name="Keeling P.J."/>
            <person name="Gray M.W."/>
            <person name="Grigoriev I.V."/>
            <person name="Archibald J.M."/>
        </authorList>
    </citation>
    <scope>NUCLEOTIDE SEQUENCE</scope>
    <source>
        <strain evidence="4">CCMP2712</strain>
    </source>
</reference>
<accession>L1IJY5</accession>
<dbReference type="GeneID" id="17293334"/>
<dbReference type="AlphaFoldDB" id="L1IJY5"/>
<dbReference type="RefSeq" id="XP_005823538.1">
    <property type="nucleotide sequence ID" value="XM_005823481.1"/>
</dbReference>
<proteinExistence type="predicted"/>
<dbReference type="SMART" id="SM00504">
    <property type="entry name" value="Ubox"/>
    <property type="match status" value="1"/>
</dbReference>
<dbReference type="HOGENOM" id="CLU_114384_1_1_1"/>
<dbReference type="InterPro" id="IPR052085">
    <property type="entry name" value="WD-SAM-U-box"/>
</dbReference>
<organism evidence="2">
    <name type="scientific">Guillardia theta (strain CCMP2712)</name>
    <name type="common">Cryptophyte</name>
    <dbReference type="NCBI Taxonomy" id="905079"/>
    <lineage>
        <taxon>Eukaryota</taxon>
        <taxon>Cryptophyceae</taxon>
        <taxon>Pyrenomonadales</taxon>
        <taxon>Geminigeraceae</taxon>
        <taxon>Guillardia</taxon>
    </lineage>
</organism>
<sequence>MRVILNRKEIEFDLSDFICPITGDLMSDPVMDRQGHTYERKAIEQWLERSCNSPMTRYPLSKADLKSNEPLRKAIQKYQD</sequence>
<dbReference type="CDD" id="cd16655">
    <property type="entry name" value="RING-Ubox_WDSUB1-like"/>
    <property type="match status" value="1"/>
</dbReference>
<dbReference type="OrthoDB" id="10064100at2759"/>
<dbReference type="EnsemblProtists" id="EKX36558">
    <property type="protein sequence ID" value="EKX36558"/>
    <property type="gene ID" value="GUITHDRAFT_78812"/>
</dbReference>
<dbReference type="EMBL" id="JH993071">
    <property type="protein sequence ID" value="EKX36558.1"/>
    <property type="molecule type" value="Genomic_DNA"/>
</dbReference>
<gene>
    <name evidence="2" type="ORF">GUITHDRAFT_78812</name>
</gene>
<evidence type="ECO:0000259" key="1">
    <source>
        <dbReference type="PROSITE" id="PS51698"/>
    </source>
</evidence>
<reference evidence="3" key="3">
    <citation type="submission" date="2016-03" db="UniProtKB">
        <authorList>
            <consortium name="EnsemblProtists"/>
        </authorList>
    </citation>
    <scope>IDENTIFICATION</scope>
</reference>